<sequence length="103" mass="11669">MDRSEIADLLPRTDFRDGMHEIGGLGRKFPRSQLASGRPRLLDWLLMLFLFMSFSYGPSGWDLACLLWRETPLSGYNVRVDCSLPQQHQSMPGGVLCQVTLNP</sequence>
<reference evidence="1" key="1">
    <citation type="submission" date="2014-02" db="EMBL/GenBank/DDBJ databases">
        <title>The Genome Sequence of Trichophyton rubrum (morphotype fischeri) CBS 288.86.</title>
        <authorList>
            <consortium name="The Broad Institute Genomics Platform"/>
            <person name="Cuomo C.A."/>
            <person name="White T.C."/>
            <person name="Graser Y."/>
            <person name="Martinez-Rossi N."/>
            <person name="Heitman J."/>
            <person name="Young S.K."/>
            <person name="Zeng Q."/>
            <person name="Gargeya S."/>
            <person name="Abouelleil A."/>
            <person name="Alvarado L."/>
            <person name="Chapman S.B."/>
            <person name="Gainer-Dewar J."/>
            <person name="Goldberg J."/>
            <person name="Griggs A."/>
            <person name="Gujja S."/>
            <person name="Hansen M."/>
            <person name="Howarth C."/>
            <person name="Imamovic A."/>
            <person name="Larimer J."/>
            <person name="Martinez D."/>
            <person name="Murphy C."/>
            <person name="Pearson M.D."/>
            <person name="Persinoti G."/>
            <person name="Poon T."/>
            <person name="Priest M."/>
            <person name="Roberts A.D."/>
            <person name="Saif S."/>
            <person name="Shea T.D."/>
            <person name="Sykes S.N."/>
            <person name="Wortman J."/>
            <person name="Nusbaum C."/>
            <person name="Birren B."/>
        </authorList>
    </citation>
    <scope>NUCLEOTIDE SEQUENCE [LARGE SCALE GENOMIC DNA]</scope>
    <source>
        <strain evidence="1">CBS 288.86</strain>
    </source>
</reference>
<protein>
    <submittedName>
        <fullName evidence="1">Uncharacterized protein</fullName>
    </submittedName>
</protein>
<name>A0A022WBL8_TRIRU</name>
<dbReference type="HOGENOM" id="CLU_2265635_0_0_1"/>
<organism evidence="1">
    <name type="scientific">Trichophyton rubrum CBS 288.86</name>
    <dbReference type="NCBI Taxonomy" id="1215330"/>
    <lineage>
        <taxon>Eukaryota</taxon>
        <taxon>Fungi</taxon>
        <taxon>Dikarya</taxon>
        <taxon>Ascomycota</taxon>
        <taxon>Pezizomycotina</taxon>
        <taxon>Eurotiomycetes</taxon>
        <taxon>Eurotiomycetidae</taxon>
        <taxon>Onygenales</taxon>
        <taxon>Arthrodermataceae</taxon>
        <taxon>Trichophyton</taxon>
    </lineage>
</organism>
<accession>A0A022WBL8</accession>
<dbReference type="AlphaFoldDB" id="A0A022WBL8"/>
<dbReference type="Proteomes" id="UP000023758">
    <property type="component" value="Unassembled WGS sequence"/>
</dbReference>
<dbReference type="EMBL" id="KK207749">
    <property type="protein sequence ID" value="EZF55483.1"/>
    <property type="molecule type" value="Genomic_DNA"/>
</dbReference>
<evidence type="ECO:0000313" key="1">
    <source>
        <dbReference type="EMBL" id="EZF55483.1"/>
    </source>
</evidence>
<proteinExistence type="predicted"/>
<gene>
    <name evidence="1" type="ORF">H103_01874</name>
</gene>